<reference evidence="1" key="1">
    <citation type="submission" date="2021-06" db="EMBL/GenBank/DDBJ databases">
        <authorList>
            <person name="Kallberg Y."/>
            <person name="Tangrot J."/>
            <person name="Rosling A."/>
        </authorList>
    </citation>
    <scope>NUCLEOTIDE SEQUENCE</scope>
    <source>
        <strain evidence="1">MA461A</strain>
    </source>
</reference>
<feature type="non-terminal residue" evidence="1">
    <location>
        <position position="106"/>
    </location>
</feature>
<protein>
    <submittedName>
        <fullName evidence="1">21969_t:CDS:1</fullName>
    </submittedName>
</protein>
<feature type="non-terminal residue" evidence="1">
    <location>
        <position position="1"/>
    </location>
</feature>
<dbReference type="EMBL" id="CAJVQC010071643">
    <property type="protein sequence ID" value="CAG8810773.1"/>
    <property type="molecule type" value="Genomic_DNA"/>
</dbReference>
<comment type="caution">
    <text evidence="1">The sequence shown here is derived from an EMBL/GenBank/DDBJ whole genome shotgun (WGS) entry which is preliminary data.</text>
</comment>
<accession>A0ACA9RV64</accession>
<keyword evidence="2" id="KW-1185">Reference proteome</keyword>
<name>A0ACA9RV64_9GLOM</name>
<evidence type="ECO:0000313" key="2">
    <source>
        <dbReference type="Proteomes" id="UP000789920"/>
    </source>
</evidence>
<evidence type="ECO:0000313" key="1">
    <source>
        <dbReference type="EMBL" id="CAG8810773.1"/>
    </source>
</evidence>
<organism evidence="1 2">
    <name type="scientific">Racocetra persica</name>
    <dbReference type="NCBI Taxonomy" id="160502"/>
    <lineage>
        <taxon>Eukaryota</taxon>
        <taxon>Fungi</taxon>
        <taxon>Fungi incertae sedis</taxon>
        <taxon>Mucoromycota</taxon>
        <taxon>Glomeromycotina</taxon>
        <taxon>Glomeromycetes</taxon>
        <taxon>Diversisporales</taxon>
        <taxon>Gigasporaceae</taxon>
        <taxon>Racocetra</taxon>
    </lineage>
</organism>
<proteinExistence type="predicted"/>
<dbReference type="Proteomes" id="UP000789920">
    <property type="component" value="Unassembled WGS sequence"/>
</dbReference>
<sequence length="106" mass="12242">PQLIKLGRANDEIVTKIKYQLEFEEYPETSEEGVACIYNVTGMNIEKAKEIFDLKNIQYLYKDGTVRESVYCPFLQTKVYKETQKCNSIKMCQFVAPELASMTHSS</sequence>
<gene>
    <name evidence="1" type="ORF">RPERSI_LOCUS23153</name>
</gene>